<dbReference type="Proteomes" id="UP001286313">
    <property type="component" value="Unassembled WGS sequence"/>
</dbReference>
<evidence type="ECO:0000313" key="3">
    <source>
        <dbReference type="Proteomes" id="UP001286313"/>
    </source>
</evidence>
<feature type="region of interest" description="Disordered" evidence="1">
    <location>
        <begin position="105"/>
        <end position="139"/>
    </location>
</feature>
<name>A0AAE1L4H4_PETCI</name>
<organism evidence="2 3">
    <name type="scientific">Petrolisthes cinctipes</name>
    <name type="common">Flat porcelain crab</name>
    <dbReference type="NCBI Taxonomy" id="88211"/>
    <lineage>
        <taxon>Eukaryota</taxon>
        <taxon>Metazoa</taxon>
        <taxon>Ecdysozoa</taxon>
        <taxon>Arthropoda</taxon>
        <taxon>Crustacea</taxon>
        <taxon>Multicrustacea</taxon>
        <taxon>Malacostraca</taxon>
        <taxon>Eumalacostraca</taxon>
        <taxon>Eucarida</taxon>
        <taxon>Decapoda</taxon>
        <taxon>Pleocyemata</taxon>
        <taxon>Anomura</taxon>
        <taxon>Galatheoidea</taxon>
        <taxon>Porcellanidae</taxon>
        <taxon>Petrolisthes</taxon>
    </lineage>
</organism>
<accession>A0AAE1L4H4</accession>
<reference evidence="2" key="1">
    <citation type="submission" date="2023-10" db="EMBL/GenBank/DDBJ databases">
        <title>Genome assemblies of two species of porcelain crab, Petrolisthes cinctipes and Petrolisthes manimaculis (Anomura: Porcellanidae).</title>
        <authorList>
            <person name="Angst P."/>
        </authorList>
    </citation>
    <scope>NUCLEOTIDE SEQUENCE</scope>
    <source>
        <strain evidence="2">PB745_01</strain>
        <tissue evidence="2">Gill</tissue>
    </source>
</reference>
<gene>
    <name evidence="2" type="ORF">Pcinc_003726</name>
</gene>
<keyword evidence="3" id="KW-1185">Reference proteome</keyword>
<dbReference type="EMBL" id="JAWQEG010000259">
    <property type="protein sequence ID" value="KAK3892495.1"/>
    <property type="molecule type" value="Genomic_DNA"/>
</dbReference>
<comment type="caution">
    <text evidence="2">The sequence shown here is derived from an EMBL/GenBank/DDBJ whole genome shotgun (WGS) entry which is preliminary data.</text>
</comment>
<evidence type="ECO:0000313" key="2">
    <source>
        <dbReference type="EMBL" id="KAK3892495.1"/>
    </source>
</evidence>
<evidence type="ECO:0000256" key="1">
    <source>
        <dbReference type="SAM" id="MobiDB-lite"/>
    </source>
</evidence>
<protein>
    <submittedName>
        <fullName evidence="2">Uncharacterized protein</fullName>
    </submittedName>
</protein>
<proteinExistence type="predicted"/>
<sequence>MDTFVQESRPVFSSLGKNLFSPFQPIAIFKEPEVRTIKSRPPADVRLLKTDAVPDINLPKRTHNNDSCDNIILNQISLVLASFPTTTPHQSSTYLARLAASTQGTHSSPTLCPASRLARCRTPPSPLSTEHRSSNSKTRLQILKLRSS</sequence>
<dbReference type="AlphaFoldDB" id="A0AAE1L4H4"/>